<feature type="transmembrane region" description="Helical" evidence="1">
    <location>
        <begin position="125"/>
        <end position="147"/>
    </location>
</feature>
<dbReference type="InterPro" id="IPR036179">
    <property type="entry name" value="Ig-like_dom_sf"/>
</dbReference>
<evidence type="ECO:0000313" key="4">
    <source>
        <dbReference type="EMBL" id="KAK7910143.1"/>
    </source>
</evidence>
<protein>
    <recommendedName>
        <fullName evidence="3">Immunoglobulin domain-containing protein</fullName>
    </recommendedName>
</protein>
<feature type="signal peptide" evidence="2">
    <location>
        <begin position="1"/>
        <end position="21"/>
    </location>
</feature>
<evidence type="ECO:0000256" key="2">
    <source>
        <dbReference type="SAM" id="SignalP"/>
    </source>
</evidence>
<evidence type="ECO:0000256" key="1">
    <source>
        <dbReference type="SAM" id="Phobius"/>
    </source>
</evidence>
<dbReference type="InterPro" id="IPR003599">
    <property type="entry name" value="Ig_sub"/>
</dbReference>
<dbReference type="Proteomes" id="UP001460270">
    <property type="component" value="Unassembled WGS sequence"/>
</dbReference>
<dbReference type="Pfam" id="PF07686">
    <property type="entry name" value="V-set"/>
    <property type="match status" value="1"/>
</dbReference>
<keyword evidence="1" id="KW-0472">Membrane</keyword>
<proteinExistence type="predicted"/>
<keyword evidence="1" id="KW-1133">Transmembrane helix</keyword>
<dbReference type="SUPFAM" id="SSF48726">
    <property type="entry name" value="Immunoglobulin"/>
    <property type="match status" value="1"/>
</dbReference>
<accession>A0AAW0P6D3</accession>
<evidence type="ECO:0000259" key="3">
    <source>
        <dbReference type="SMART" id="SM00409"/>
    </source>
</evidence>
<keyword evidence="5" id="KW-1185">Reference proteome</keyword>
<gene>
    <name evidence="4" type="ORF">WMY93_014827</name>
</gene>
<dbReference type="AlphaFoldDB" id="A0AAW0P6D3"/>
<evidence type="ECO:0000313" key="5">
    <source>
        <dbReference type="Proteomes" id="UP001460270"/>
    </source>
</evidence>
<keyword evidence="2" id="KW-0732">Signal</keyword>
<dbReference type="EMBL" id="JBBPFD010000010">
    <property type="protein sequence ID" value="KAK7910143.1"/>
    <property type="molecule type" value="Genomic_DNA"/>
</dbReference>
<feature type="domain" description="Immunoglobulin" evidence="3">
    <location>
        <begin position="20"/>
        <end position="119"/>
    </location>
</feature>
<dbReference type="InterPro" id="IPR013106">
    <property type="entry name" value="Ig_V-set"/>
</dbReference>
<feature type="chain" id="PRO_5043822045" description="Immunoglobulin domain-containing protein" evidence="2">
    <location>
        <begin position="22"/>
        <end position="202"/>
    </location>
</feature>
<comment type="caution">
    <text evidence="4">The sequence shown here is derived from an EMBL/GenBank/DDBJ whole genome shotgun (WGS) entry which is preliminary data.</text>
</comment>
<reference evidence="5" key="1">
    <citation type="submission" date="2024-04" db="EMBL/GenBank/DDBJ databases">
        <title>Salinicola lusitanus LLJ914,a marine bacterium isolated from the Okinawa Trough.</title>
        <authorList>
            <person name="Li J."/>
        </authorList>
    </citation>
    <scope>NUCLEOTIDE SEQUENCE [LARGE SCALE GENOMIC DNA]</scope>
</reference>
<dbReference type="SMART" id="SM00409">
    <property type="entry name" value="IG"/>
    <property type="match status" value="1"/>
</dbReference>
<dbReference type="Gene3D" id="2.60.40.10">
    <property type="entry name" value="Immunoglobulins"/>
    <property type="match status" value="1"/>
</dbReference>
<dbReference type="InterPro" id="IPR013783">
    <property type="entry name" value="Ig-like_fold"/>
</dbReference>
<keyword evidence="1" id="KW-0812">Transmembrane</keyword>
<organism evidence="4 5">
    <name type="scientific">Mugilogobius chulae</name>
    <name type="common">yellowstripe goby</name>
    <dbReference type="NCBI Taxonomy" id="88201"/>
    <lineage>
        <taxon>Eukaryota</taxon>
        <taxon>Metazoa</taxon>
        <taxon>Chordata</taxon>
        <taxon>Craniata</taxon>
        <taxon>Vertebrata</taxon>
        <taxon>Euteleostomi</taxon>
        <taxon>Actinopterygii</taxon>
        <taxon>Neopterygii</taxon>
        <taxon>Teleostei</taxon>
        <taxon>Neoteleostei</taxon>
        <taxon>Acanthomorphata</taxon>
        <taxon>Gobiaria</taxon>
        <taxon>Gobiiformes</taxon>
        <taxon>Gobioidei</taxon>
        <taxon>Gobiidae</taxon>
        <taxon>Gobionellinae</taxon>
        <taxon>Mugilogobius</taxon>
    </lineage>
</organism>
<name>A0AAW0P6D3_9GOBI</name>
<sequence length="202" mass="22208">MNSTVLVALLLASVNWSFSYSTVTVKPGEDAVLSCRNVHSGKDMMWASLVHNGNYSCIATTKASLCPGLTTNTRFDTDSNSSFVTLIIKRVEMADSGFYFCVFDVFGNGDVDVVQLNVEGNLTTLWMSIALGSLCILLIMTIIGFALKVKKLQTAQSLKRDEPRESLATDNLNYASVNFQPKTSRTNRACHDDPRVIYSATR</sequence>